<dbReference type="InterPro" id="IPR015915">
    <property type="entry name" value="Kelch-typ_b-propeller"/>
</dbReference>
<dbReference type="PROSITE" id="PS50181">
    <property type="entry name" value="FBOX"/>
    <property type="match status" value="1"/>
</dbReference>
<evidence type="ECO:0000313" key="5">
    <source>
        <dbReference type="Proteomes" id="UP000663832"/>
    </source>
</evidence>
<dbReference type="SMART" id="SM00256">
    <property type="entry name" value="FBOX"/>
    <property type="match status" value="1"/>
</dbReference>
<evidence type="ECO:0000313" key="3">
    <source>
        <dbReference type="EMBL" id="CAF0853658.1"/>
    </source>
</evidence>
<dbReference type="Pfam" id="PF13415">
    <property type="entry name" value="Beta-prop_FBX42"/>
    <property type="match status" value="1"/>
</dbReference>
<dbReference type="Proteomes" id="UP000663877">
    <property type="component" value="Unassembled WGS sequence"/>
</dbReference>
<dbReference type="EMBL" id="CAJNOM010000579">
    <property type="protein sequence ID" value="CAF1508999.1"/>
    <property type="molecule type" value="Genomic_DNA"/>
</dbReference>
<dbReference type="SUPFAM" id="SSF81383">
    <property type="entry name" value="F-box domain"/>
    <property type="match status" value="1"/>
</dbReference>
<dbReference type="InterPro" id="IPR001810">
    <property type="entry name" value="F-box_dom"/>
</dbReference>
<dbReference type="Pfam" id="PF12937">
    <property type="entry name" value="F-box-like"/>
    <property type="match status" value="1"/>
</dbReference>
<evidence type="ECO:0000313" key="6">
    <source>
        <dbReference type="Proteomes" id="UP000663877"/>
    </source>
</evidence>
<evidence type="ECO:0000259" key="2">
    <source>
        <dbReference type="PROSITE" id="PS50181"/>
    </source>
</evidence>
<dbReference type="PANTHER" id="PTHR46432:SF1">
    <property type="entry name" value="F-BOX ONLY PROTEIN 42"/>
    <property type="match status" value="1"/>
</dbReference>
<proteinExistence type="predicted"/>
<sequence>MLDSNIMNNNDEINVDVKCIEDLPEEILLRIFRYLPPYEDYASIRLVCRQWERLWREIKTWRRDTFHNNLSLSTAPVSIHWHSIDPPTKFNLTPRFSHSVCYVDSKRMLYVFGGSRDMATSLNDFWRLDLSTRSWERILATGRYPPPKSSATFIDDENGNLILFGGRSMIYIDDIHIREQLHSELHSYSFERNSWSLHDNLNEPGPICDHSASMINVNNQKRMIVFGGNTGTREQPSPLQRTNDLWQWTDIHTNTWTMIQVDGIRPEPRKGHSQFTLNSENIFIVGGSSSTRFCHDVWLFSFQTNQWTQIPVNNPHPHDFAPNNDDSPYCMAIPSCILVTFGRIKRHPTENERNMYSQYDFSHCDKKSREELSLPPSSSSDESDEKTRYSVTTHKRSIIPSSIKTKYNMIEISGGFQIYRLDLSNIFSLNPCVTWLPSKCTSVFGSPTHSSLYYSLICARSELILFGGVEKRKLHLQKKLSENDIRYQSISGTLAFITISNIPL</sequence>
<keyword evidence="5" id="KW-1185">Reference proteome</keyword>
<accession>A0A813WDE7</accession>
<dbReference type="InterPro" id="IPR052821">
    <property type="entry name" value="F-box_only_SRC"/>
</dbReference>
<dbReference type="EMBL" id="CAJNOI010000024">
    <property type="protein sequence ID" value="CAF0853658.1"/>
    <property type="molecule type" value="Genomic_DNA"/>
</dbReference>
<evidence type="ECO:0000256" key="1">
    <source>
        <dbReference type="SAM" id="MobiDB-lite"/>
    </source>
</evidence>
<dbReference type="PANTHER" id="PTHR46432">
    <property type="entry name" value="F-BOX ONLY PROTEIN 42"/>
    <property type="match status" value="1"/>
</dbReference>
<dbReference type="InterPro" id="IPR036047">
    <property type="entry name" value="F-box-like_dom_sf"/>
</dbReference>
<dbReference type="GO" id="GO:0019005">
    <property type="term" value="C:SCF ubiquitin ligase complex"/>
    <property type="evidence" value="ECO:0007669"/>
    <property type="project" value="TreeGrafter"/>
</dbReference>
<reference evidence="3" key="1">
    <citation type="submission" date="2021-02" db="EMBL/GenBank/DDBJ databases">
        <authorList>
            <person name="Nowell W R."/>
        </authorList>
    </citation>
    <scope>NUCLEOTIDE SEQUENCE</scope>
</reference>
<dbReference type="Proteomes" id="UP000663832">
    <property type="component" value="Unassembled WGS sequence"/>
</dbReference>
<evidence type="ECO:0000313" key="4">
    <source>
        <dbReference type="EMBL" id="CAF1508999.1"/>
    </source>
</evidence>
<gene>
    <name evidence="3" type="ORF">BJG266_LOCUS7986</name>
    <name evidence="4" type="ORF">QVE165_LOCUS43992</name>
</gene>
<dbReference type="OrthoDB" id="9973021at2759"/>
<dbReference type="CDD" id="cd22110">
    <property type="entry name" value="F-box_FBXO42"/>
    <property type="match status" value="1"/>
</dbReference>
<dbReference type="Gene3D" id="2.120.10.80">
    <property type="entry name" value="Kelch-type beta propeller"/>
    <property type="match status" value="3"/>
</dbReference>
<feature type="domain" description="F-box" evidence="2">
    <location>
        <begin position="17"/>
        <end position="64"/>
    </location>
</feature>
<protein>
    <recommendedName>
        <fullName evidence="2">F-box domain-containing protein</fullName>
    </recommendedName>
</protein>
<dbReference type="AlphaFoldDB" id="A0A813WDE7"/>
<dbReference type="GO" id="GO:1990756">
    <property type="term" value="F:ubiquitin-like ligase-substrate adaptor activity"/>
    <property type="evidence" value="ECO:0007669"/>
    <property type="project" value="TreeGrafter"/>
</dbReference>
<name>A0A813WDE7_9BILA</name>
<organism evidence="3 6">
    <name type="scientific">Adineta steineri</name>
    <dbReference type="NCBI Taxonomy" id="433720"/>
    <lineage>
        <taxon>Eukaryota</taxon>
        <taxon>Metazoa</taxon>
        <taxon>Spiralia</taxon>
        <taxon>Gnathifera</taxon>
        <taxon>Rotifera</taxon>
        <taxon>Eurotatoria</taxon>
        <taxon>Bdelloidea</taxon>
        <taxon>Adinetida</taxon>
        <taxon>Adinetidae</taxon>
        <taxon>Adineta</taxon>
    </lineage>
</organism>
<dbReference type="Gene3D" id="1.20.1280.50">
    <property type="match status" value="1"/>
</dbReference>
<feature type="region of interest" description="Disordered" evidence="1">
    <location>
        <begin position="368"/>
        <end position="391"/>
    </location>
</feature>
<comment type="caution">
    <text evidence="3">The sequence shown here is derived from an EMBL/GenBank/DDBJ whole genome shotgun (WGS) entry which is preliminary data.</text>
</comment>
<dbReference type="SUPFAM" id="SSF117281">
    <property type="entry name" value="Kelch motif"/>
    <property type="match status" value="1"/>
</dbReference>